<dbReference type="GO" id="GO:0003677">
    <property type="term" value="F:DNA binding"/>
    <property type="evidence" value="ECO:0007669"/>
    <property type="project" value="UniProtKB-KW"/>
</dbReference>
<dbReference type="InterPro" id="IPR011006">
    <property type="entry name" value="CheY-like_superfamily"/>
</dbReference>
<name>A0A0D1L0Y7_9SPHN</name>
<dbReference type="RefSeq" id="WP_017978006.1">
    <property type="nucleotide sequence ID" value="NZ_CP023705.1"/>
</dbReference>
<dbReference type="SUPFAM" id="SSF46894">
    <property type="entry name" value="C-terminal effector domain of the bipartite response regulators"/>
    <property type="match status" value="1"/>
</dbReference>
<dbReference type="Pfam" id="PF00072">
    <property type="entry name" value="Response_reg"/>
    <property type="match status" value="1"/>
</dbReference>
<dbReference type="GO" id="GO:0000160">
    <property type="term" value="P:phosphorelay signal transduction system"/>
    <property type="evidence" value="ECO:0007669"/>
    <property type="project" value="InterPro"/>
</dbReference>
<dbReference type="PANTHER" id="PTHR44688:SF16">
    <property type="entry name" value="DNA-BINDING TRANSCRIPTIONAL ACTIVATOR DEVR_DOSR"/>
    <property type="match status" value="1"/>
</dbReference>
<dbReference type="SMART" id="SM00448">
    <property type="entry name" value="REC"/>
    <property type="match status" value="1"/>
</dbReference>
<sequence length="215" mass="22763">MQNELPIYIIDDEPEMCRSLSLLLATSGVPARSFGSADLFLDALDSLPIGVIICDVIMPGSSGLALVRALPPLDRPDPVIVIAGHADIPLAVDALKAGAFDFIEKPFEASVIGKAVAGAKSLLRDRMAARQRLDALSPRERQVLHLISQGATSKEAARALGISPRTVETYRVHLLEKTGAGSTAELIRLGVELDRLGVGSLAPLVAHQLDAQAVH</sequence>
<evidence type="ECO:0000313" key="5">
    <source>
        <dbReference type="Proteomes" id="UP000033203"/>
    </source>
</evidence>
<dbReference type="PROSITE" id="PS50043">
    <property type="entry name" value="HTH_LUXR_2"/>
    <property type="match status" value="1"/>
</dbReference>
<dbReference type="Proteomes" id="UP000033203">
    <property type="component" value="Unassembled WGS sequence"/>
</dbReference>
<dbReference type="AlphaFoldDB" id="A0A0D1L0Y7"/>
<dbReference type="PROSITE" id="PS50110">
    <property type="entry name" value="RESPONSE_REGULATORY"/>
    <property type="match status" value="1"/>
</dbReference>
<dbReference type="Pfam" id="PF00196">
    <property type="entry name" value="GerE"/>
    <property type="match status" value="1"/>
</dbReference>
<keyword evidence="2" id="KW-0238">DNA-binding</keyword>
<evidence type="ECO:0000256" key="2">
    <source>
        <dbReference type="ARBA" id="ARBA00023125"/>
    </source>
</evidence>
<reference evidence="4 5" key="1">
    <citation type="submission" date="2015-01" db="EMBL/GenBank/DDBJ databases">
        <title>Genome of Sphingomonas taxi strain 30a.</title>
        <authorList>
            <person name="Eevers N."/>
            <person name="Van Hamme J."/>
            <person name="Bottos E."/>
            <person name="Weyens N."/>
            <person name="Vangronsveld J."/>
        </authorList>
    </citation>
    <scope>NUCLEOTIDE SEQUENCE [LARGE SCALE GENOMIC DNA]</scope>
    <source>
        <strain evidence="4 5">30a</strain>
    </source>
</reference>
<evidence type="ECO:0000313" key="4">
    <source>
        <dbReference type="EMBL" id="KIU30194.1"/>
    </source>
</evidence>
<dbReference type="PANTHER" id="PTHR44688">
    <property type="entry name" value="DNA-BINDING TRANSCRIPTIONAL ACTIVATOR DEVR_DOSR"/>
    <property type="match status" value="1"/>
</dbReference>
<evidence type="ECO:0008006" key="6">
    <source>
        <dbReference type="Google" id="ProtNLM"/>
    </source>
</evidence>
<gene>
    <name evidence="4" type="ORF">SR41_00750</name>
</gene>
<evidence type="ECO:0000256" key="3">
    <source>
        <dbReference type="ARBA" id="ARBA00023163"/>
    </source>
</evidence>
<dbReference type="InterPro" id="IPR016032">
    <property type="entry name" value="Sig_transdc_resp-reg_C-effctor"/>
</dbReference>
<evidence type="ECO:0000256" key="1">
    <source>
        <dbReference type="ARBA" id="ARBA00023015"/>
    </source>
</evidence>
<dbReference type="SUPFAM" id="SSF52172">
    <property type="entry name" value="CheY-like"/>
    <property type="match status" value="1"/>
</dbReference>
<keyword evidence="1" id="KW-0805">Transcription regulation</keyword>
<dbReference type="SMART" id="SM00421">
    <property type="entry name" value="HTH_LUXR"/>
    <property type="match status" value="1"/>
</dbReference>
<organism evidence="4 5">
    <name type="scientific">Sphingomonas melonis</name>
    <dbReference type="NCBI Taxonomy" id="152682"/>
    <lineage>
        <taxon>Bacteria</taxon>
        <taxon>Pseudomonadati</taxon>
        <taxon>Pseudomonadota</taxon>
        <taxon>Alphaproteobacteria</taxon>
        <taxon>Sphingomonadales</taxon>
        <taxon>Sphingomonadaceae</taxon>
        <taxon>Sphingomonas</taxon>
    </lineage>
</organism>
<dbReference type="GeneID" id="93799582"/>
<accession>A0A0D1L0Y7</accession>
<dbReference type="Gene3D" id="1.10.10.10">
    <property type="entry name" value="Winged helix-like DNA-binding domain superfamily/Winged helix DNA-binding domain"/>
    <property type="match status" value="1"/>
</dbReference>
<dbReference type="CDD" id="cd06170">
    <property type="entry name" value="LuxR_C_like"/>
    <property type="match status" value="1"/>
</dbReference>
<keyword evidence="3" id="KW-0804">Transcription</keyword>
<comment type="caution">
    <text evidence="4">The sequence shown here is derived from an EMBL/GenBank/DDBJ whole genome shotgun (WGS) entry which is preliminary data.</text>
</comment>
<proteinExistence type="predicted"/>
<protein>
    <recommendedName>
        <fullName evidence="6">Response regulator FixJ</fullName>
    </recommendedName>
</protein>
<dbReference type="GO" id="GO:0006355">
    <property type="term" value="P:regulation of DNA-templated transcription"/>
    <property type="evidence" value="ECO:0007669"/>
    <property type="project" value="InterPro"/>
</dbReference>
<dbReference type="EMBL" id="JXTP01000006">
    <property type="protein sequence ID" value="KIU30194.1"/>
    <property type="molecule type" value="Genomic_DNA"/>
</dbReference>
<dbReference type="InterPro" id="IPR000792">
    <property type="entry name" value="Tscrpt_reg_LuxR_C"/>
</dbReference>
<dbReference type="InterPro" id="IPR036388">
    <property type="entry name" value="WH-like_DNA-bd_sf"/>
</dbReference>
<dbReference type="InterPro" id="IPR001789">
    <property type="entry name" value="Sig_transdc_resp-reg_receiver"/>
</dbReference>
<dbReference type="PRINTS" id="PR00038">
    <property type="entry name" value="HTHLUXR"/>
</dbReference>
<dbReference type="Gene3D" id="3.40.50.2300">
    <property type="match status" value="1"/>
</dbReference>